<evidence type="ECO:0000313" key="2">
    <source>
        <dbReference type="EMBL" id="GHK50600.1"/>
    </source>
</evidence>
<dbReference type="PANTHER" id="PTHR47649">
    <property type="entry name" value="RIBONUCLEASE D"/>
    <property type="match status" value="1"/>
</dbReference>
<dbReference type="EMBL" id="BNFF01000001">
    <property type="protein sequence ID" value="GHK50600.1"/>
    <property type="molecule type" value="Genomic_DNA"/>
</dbReference>
<reference evidence="2" key="1">
    <citation type="submission" date="2020-10" db="EMBL/GenBank/DDBJ databases">
        <title>Genome Sequence of ESBL Producing Zambian Clinical Strains.</title>
        <authorList>
            <person name="Shawa M."/>
            <person name="Furuta Y."/>
            <person name="Simbotwe M."/>
            <person name="Mulenga E."/>
            <person name="Mubanga M."/>
            <person name="Mulenga G."/>
            <person name="Kaile C."/>
            <person name="Zorigt T."/>
            <person name="Hang'ombe B."/>
            <person name="Higashi H."/>
        </authorList>
    </citation>
    <scope>NUCLEOTIDE SEQUENCE</scope>
    <source>
        <strain evidence="2">Zam_UTH_09</strain>
    </source>
</reference>
<dbReference type="SUPFAM" id="SSF47819">
    <property type="entry name" value="HRDC-like"/>
    <property type="match status" value="1"/>
</dbReference>
<dbReference type="Gene3D" id="1.10.150.80">
    <property type="entry name" value="HRDC domain"/>
    <property type="match status" value="1"/>
</dbReference>
<dbReference type="Pfam" id="PF21293">
    <property type="entry name" value="RNAseD_HRDC_C"/>
    <property type="match status" value="1"/>
</dbReference>
<sequence length="76" mass="8864">MPGYRKAFKDIKALVQEVSTEKGVSAELLASRRQINQLLNWHWQLKTQAGEPELISGWRGELMAERLKRLLNDYPR</sequence>
<dbReference type="AlphaFoldDB" id="A0A919HLY3"/>
<protein>
    <recommendedName>
        <fullName evidence="1">Ribonuclease D C-terminal HRDC domain-containing protein</fullName>
    </recommendedName>
</protein>
<evidence type="ECO:0000259" key="1">
    <source>
        <dbReference type="Pfam" id="PF21293"/>
    </source>
</evidence>
<dbReference type="InterPro" id="IPR048579">
    <property type="entry name" value="RNAseD_HRDC_C"/>
</dbReference>
<dbReference type="PANTHER" id="PTHR47649:SF1">
    <property type="entry name" value="RIBONUCLEASE D"/>
    <property type="match status" value="1"/>
</dbReference>
<name>A0A919HLY3_KLEPN</name>
<organism evidence="2 3">
    <name type="scientific">Klebsiella pneumoniae</name>
    <dbReference type="NCBI Taxonomy" id="573"/>
    <lineage>
        <taxon>Bacteria</taxon>
        <taxon>Pseudomonadati</taxon>
        <taxon>Pseudomonadota</taxon>
        <taxon>Gammaproteobacteria</taxon>
        <taxon>Enterobacterales</taxon>
        <taxon>Enterobacteriaceae</taxon>
        <taxon>Klebsiella/Raoultella group</taxon>
        <taxon>Klebsiella</taxon>
        <taxon>Klebsiella pneumoniae complex</taxon>
    </lineage>
</organism>
<dbReference type="InterPro" id="IPR044876">
    <property type="entry name" value="HRDC_dom_sf"/>
</dbReference>
<dbReference type="InterPro" id="IPR051086">
    <property type="entry name" value="RNase_D-like"/>
</dbReference>
<evidence type="ECO:0000313" key="3">
    <source>
        <dbReference type="Proteomes" id="UP000655094"/>
    </source>
</evidence>
<feature type="domain" description="Ribonuclease D C-terminal HRDC" evidence="1">
    <location>
        <begin position="2"/>
        <end position="67"/>
    </location>
</feature>
<proteinExistence type="predicted"/>
<dbReference type="InterPro" id="IPR010997">
    <property type="entry name" value="HRDC-like_sf"/>
</dbReference>
<dbReference type="GO" id="GO:0000166">
    <property type="term" value="F:nucleotide binding"/>
    <property type="evidence" value="ECO:0007669"/>
    <property type="project" value="InterPro"/>
</dbReference>
<gene>
    <name evidence="2" type="ORF">KPZU09_03360</name>
</gene>
<dbReference type="Proteomes" id="UP000655094">
    <property type="component" value="Unassembled WGS sequence"/>
</dbReference>
<accession>A0A919HLY3</accession>
<comment type="caution">
    <text evidence="2">The sequence shown here is derived from an EMBL/GenBank/DDBJ whole genome shotgun (WGS) entry which is preliminary data.</text>
</comment>